<sequence>MLGLKQFIASNRRMFWGWFFLITGSFSFVCFLYAAVISKLQAPSDNAIIRAIQND</sequence>
<keyword evidence="3" id="KW-1185">Reference proteome</keyword>
<protein>
    <recommendedName>
        <fullName evidence="4">ABC transporter permease</fullName>
    </recommendedName>
</protein>
<evidence type="ECO:0000313" key="2">
    <source>
        <dbReference type="EMBL" id="KAL3655396.1"/>
    </source>
</evidence>
<organism evidence="2 3">
    <name type="scientific">Castilleja foliolosa</name>
    <dbReference type="NCBI Taxonomy" id="1961234"/>
    <lineage>
        <taxon>Eukaryota</taxon>
        <taxon>Viridiplantae</taxon>
        <taxon>Streptophyta</taxon>
        <taxon>Embryophyta</taxon>
        <taxon>Tracheophyta</taxon>
        <taxon>Spermatophyta</taxon>
        <taxon>Magnoliopsida</taxon>
        <taxon>eudicotyledons</taxon>
        <taxon>Gunneridae</taxon>
        <taxon>Pentapetalae</taxon>
        <taxon>asterids</taxon>
        <taxon>lamiids</taxon>
        <taxon>Lamiales</taxon>
        <taxon>Orobanchaceae</taxon>
        <taxon>Pedicularideae</taxon>
        <taxon>Castillejinae</taxon>
        <taxon>Castilleja</taxon>
    </lineage>
</organism>
<evidence type="ECO:0000313" key="3">
    <source>
        <dbReference type="Proteomes" id="UP001632038"/>
    </source>
</evidence>
<accession>A0ABD3EMH9</accession>
<keyword evidence="1" id="KW-0812">Transmembrane</keyword>
<comment type="caution">
    <text evidence="2">The sequence shown here is derived from an EMBL/GenBank/DDBJ whole genome shotgun (WGS) entry which is preliminary data.</text>
</comment>
<keyword evidence="1" id="KW-0472">Membrane</keyword>
<name>A0ABD3EMH9_9LAMI</name>
<dbReference type="Proteomes" id="UP001632038">
    <property type="component" value="Unassembled WGS sequence"/>
</dbReference>
<dbReference type="AlphaFoldDB" id="A0ABD3EMH9"/>
<keyword evidence="1" id="KW-1133">Transmembrane helix</keyword>
<reference evidence="3" key="1">
    <citation type="journal article" date="2024" name="IScience">
        <title>Strigolactones Initiate the Formation of Haustorium-like Structures in Castilleja.</title>
        <authorList>
            <person name="Buerger M."/>
            <person name="Peterson D."/>
            <person name="Chory J."/>
        </authorList>
    </citation>
    <scope>NUCLEOTIDE SEQUENCE [LARGE SCALE GENOMIC DNA]</scope>
</reference>
<proteinExistence type="predicted"/>
<dbReference type="EMBL" id="JAVIJP010000002">
    <property type="protein sequence ID" value="KAL3655396.1"/>
    <property type="molecule type" value="Genomic_DNA"/>
</dbReference>
<gene>
    <name evidence="2" type="ORF">CASFOL_001182</name>
</gene>
<dbReference type="PANTHER" id="PTHR36485">
    <property type="entry name" value="OS01G0939000 PROTEIN"/>
    <property type="match status" value="1"/>
</dbReference>
<dbReference type="PANTHER" id="PTHR36485:SF1">
    <property type="entry name" value="TRANSMEMBRANE PROTEIN"/>
    <property type="match status" value="1"/>
</dbReference>
<feature type="transmembrane region" description="Helical" evidence="1">
    <location>
        <begin position="15"/>
        <end position="36"/>
    </location>
</feature>
<evidence type="ECO:0000256" key="1">
    <source>
        <dbReference type="SAM" id="Phobius"/>
    </source>
</evidence>
<evidence type="ECO:0008006" key="4">
    <source>
        <dbReference type="Google" id="ProtNLM"/>
    </source>
</evidence>